<keyword evidence="3 7" id="KW-1003">Cell membrane</keyword>
<dbReference type="PANTHER" id="PTHR30353:SF0">
    <property type="entry name" value="TRANSMEMBRANE PROTEIN"/>
    <property type="match status" value="1"/>
</dbReference>
<evidence type="ECO:0000313" key="10">
    <source>
        <dbReference type="Proteomes" id="UP000501676"/>
    </source>
</evidence>
<dbReference type="InterPro" id="IPR032818">
    <property type="entry name" value="DedA-like"/>
</dbReference>
<accession>A0A6G7B7Q8</accession>
<feature type="transmembrane region" description="Helical" evidence="7">
    <location>
        <begin position="154"/>
        <end position="178"/>
    </location>
</feature>
<feature type="transmembrane region" description="Helical" evidence="7">
    <location>
        <begin position="184"/>
        <end position="205"/>
    </location>
</feature>
<feature type="transmembrane region" description="Helical" evidence="7">
    <location>
        <begin position="65"/>
        <end position="84"/>
    </location>
</feature>
<comment type="subcellular location">
    <subcellularLocation>
        <location evidence="1 7">Cell membrane</location>
        <topology evidence="1 7">Multi-pass membrane protein</topology>
    </subcellularLocation>
</comment>
<reference evidence="9 10" key="1">
    <citation type="submission" date="2020-02" db="EMBL/GenBank/DDBJ databases">
        <title>Complete genome sequences of six Lactobacillus iners strains isolated from the human vagina.</title>
        <authorList>
            <person name="France M.T."/>
            <person name="Rutt L."/>
            <person name="Narina S."/>
            <person name="Arbaugh S."/>
            <person name="Humphrys M.S."/>
            <person name="Ma B."/>
            <person name="Hayward M.R."/>
            <person name="Relman D."/>
            <person name="Kwon D.S."/>
            <person name="Ravel J."/>
        </authorList>
    </citation>
    <scope>NUCLEOTIDE SEQUENCE [LARGE SCALE GENOMIC DNA]</scope>
    <source>
        <strain evidence="9 10">C0210C1</strain>
    </source>
</reference>
<gene>
    <name evidence="9" type="ORF">G6Z83_02025</name>
</gene>
<protein>
    <recommendedName>
        <fullName evidence="8">VTT domain-containing protein</fullName>
    </recommendedName>
</protein>
<evidence type="ECO:0000259" key="8">
    <source>
        <dbReference type="Pfam" id="PF09335"/>
    </source>
</evidence>
<evidence type="ECO:0000256" key="1">
    <source>
        <dbReference type="ARBA" id="ARBA00004651"/>
    </source>
</evidence>
<feature type="transmembrane region" description="Helical" evidence="7">
    <location>
        <begin position="122"/>
        <end position="142"/>
    </location>
</feature>
<dbReference type="GO" id="GO:0005886">
    <property type="term" value="C:plasma membrane"/>
    <property type="evidence" value="ECO:0007669"/>
    <property type="project" value="UniProtKB-SubCell"/>
</dbReference>
<evidence type="ECO:0000313" key="9">
    <source>
        <dbReference type="EMBL" id="QIH23523.1"/>
    </source>
</evidence>
<dbReference type="AlphaFoldDB" id="A0A6G7B7Q8"/>
<dbReference type="EMBL" id="CP049228">
    <property type="protein sequence ID" value="QIH23523.1"/>
    <property type="molecule type" value="Genomic_DNA"/>
</dbReference>
<organism evidence="9 10">
    <name type="scientific">Lactobacillus iners</name>
    <dbReference type="NCBI Taxonomy" id="147802"/>
    <lineage>
        <taxon>Bacteria</taxon>
        <taxon>Bacillati</taxon>
        <taxon>Bacillota</taxon>
        <taxon>Bacilli</taxon>
        <taxon>Lactobacillales</taxon>
        <taxon>Lactobacillaceae</taxon>
        <taxon>Lactobacillus</taxon>
    </lineage>
</organism>
<dbReference type="Pfam" id="PF09335">
    <property type="entry name" value="VTT_dom"/>
    <property type="match status" value="1"/>
</dbReference>
<evidence type="ECO:0000256" key="2">
    <source>
        <dbReference type="ARBA" id="ARBA00010792"/>
    </source>
</evidence>
<sequence>MNLLDFILNIDKHLITIVNSCGDWTYLILFLIVFMETGLVVFPFLPGDSLIFATIAMAASPKYHLDLIICYIIFIIAAICGDSINYELGKWSELQSNKFKWFNKLINPQKKKAAEDFFEKHGGITIVIGRFIPIIRTFVPFVSGASKMHYRTFVIYNIVGAFLWVSLFSICGFLFGNIPAVQHHFSLLIIAIIAISILPIIILSIKNKLTKNSK</sequence>
<name>A0A6G7B7Q8_9LACO</name>
<comment type="similarity">
    <text evidence="2 7">Belongs to the DedA family.</text>
</comment>
<keyword evidence="6 7" id="KW-0472">Membrane</keyword>
<evidence type="ECO:0000256" key="6">
    <source>
        <dbReference type="ARBA" id="ARBA00023136"/>
    </source>
</evidence>
<feature type="transmembrane region" description="Helical" evidence="7">
    <location>
        <begin position="24"/>
        <end position="45"/>
    </location>
</feature>
<dbReference type="Proteomes" id="UP000501676">
    <property type="component" value="Chromosome"/>
</dbReference>
<evidence type="ECO:0000256" key="7">
    <source>
        <dbReference type="RuleBase" id="RU367016"/>
    </source>
</evidence>
<keyword evidence="5 7" id="KW-1133">Transmembrane helix</keyword>
<dbReference type="RefSeq" id="WP_102695510.1">
    <property type="nucleotide sequence ID" value="NZ_CP049223.1"/>
</dbReference>
<feature type="domain" description="VTT" evidence="8">
    <location>
        <begin position="46"/>
        <end position="172"/>
    </location>
</feature>
<keyword evidence="4 7" id="KW-0812">Transmembrane</keyword>
<dbReference type="PANTHER" id="PTHR30353">
    <property type="entry name" value="INNER MEMBRANE PROTEIN DEDA-RELATED"/>
    <property type="match status" value="1"/>
</dbReference>
<evidence type="ECO:0000256" key="5">
    <source>
        <dbReference type="ARBA" id="ARBA00022989"/>
    </source>
</evidence>
<proteinExistence type="inferred from homology"/>
<evidence type="ECO:0000256" key="3">
    <source>
        <dbReference type="ARBA" id="ARBA00022475"/>
    </source>
</evidence>
<evidence type="ECO:0000256" key="4">
    <source>
        <dbReference type="ARBA" id="ARBA00022692"/>
    </source>
</evidence>
<dbReference type="InterPro" id="IPR032816">
    <property type="entry name" value="VTT_dom"/>
</dbReference>